<dbReference type="PANTHER" id="PTHR34669">
    <property type="entry name" value="THIOREDOXIN-LIKE FOLD DOMAIN-CONTAINING PROTEIN MRL7L, CHLOROPLASTIC"/>
    <property type="match status" value="1"/>
</dbReference>
<sequence>MEVRPINVVFVLGDREGIEMEVQSRLSLGRRIGMEEVESESLPPLPPSSSSSLFSTASTFRSRPSIHSVVSEMALQHTIGFQHLFSHPLKEQFFKDSSYSSIAATTTTNQFKGKRWKTDAGGFRLGKLRASRIAERLKPDDDGGNKDGEASSGNDGEDDDPLLMDEEERQEWRRKIREVIDMNPDVEEEVDPVERRKKMQKLLADYPLVVEEEDPDWPEDSDGWGFSLGQFFDKITIKNVKKDDDDENYDSENELVWQDDNYIRPIKDITTREWEETVFKDFSPLIVFVHNRYRRPLENERMRDELEKAVNIIWNCWLPSPRANAVVELDLVSALQVSIFPKLIFTKAGKILYCEKAIRTADELSKIMAFFYYGAAKPPSLNTIGKSKEQIPTISINSEHCQNKSRT</sequence>
<feature type="compositionally biased region" description="Basic and acidic residues" evidence="1">
    <location>
        <begin position="134"/>
        <end position="149"/>
    </location>
</feature>
<evidence type="ECO:0000256" key="1">
    <source>
        <dbReference type="SAM" id="MobiDB-lite"/>
    </source>
</evidence>
<name>A0A4S4CVF7_CAMSN</name>
<dbReference type="EMBL" id="SDRB02013831">
    <property type="protein sequence ID" value="THF93914.1"/>
    <property type="molecule type" value="Genomic_DNA"/>
</dbReference>
<protein>
    <recommendedName>
        <fullName evidence="4">Thioredoxin domain-containing protein</fullName>
    </recommendedName>
</protein>
<proteinExistence type="predicted"/>
<reference evidence="2 3" key="1">
    <citation type="journal article" date="2018" name="Proc. Natl. Acad. Sci. U.S.A.">
        <title>Draft genome sequence of Camellia sinensis var. sinensis provides insights into the evolution of the tea genome and tea quality.</title>
        <authorList>
            <person name="Wei C."/>
            <person name="Yang H."/>
            <person name="Wang S."/>
            <person name="Zhao J."/>
            <person name="Liu C."/>
            <person name="Gao L."/>
            <person name="Xia E."/>
            <person name="Lu Y."/>
            <person name="Tai Y."/>
            <person name="She G."/>
            <person name="Sun J."/>
            <person name="Cao H."/>
            <person name="Tong W."/>
            <person name="Gao Q."/>
            <person name="Li Y."/>
            <person name="Deng W."/>
            <person name="Jiang X."/>
            <person name="Wang W."/>
            <person name="Chen Q."/>
            <person name="Zhang S."/>
            <person name="Li H."/>
            <person name="Wu J."/>
            <person name="Wang P."/>
            <person name="Li P."/>
            <person name="Shi C."/>
            <person name="Zheng F."/>
            <person name="Jian J."/>
            <person name="Huang B."/>
            <person name="Shan D."/>
            <person name="Shi M."/>
            <person name="Fang C."/>
            <person name="Yue Y."/>
            <person name="Li F."/>
            <person name="Li D."/>
            <person name="Wei S."/>
            <person name="Han B."/>
            <person name="Jiang C."/>
            <person name="Yin Y."/>
            <person name="Xia T."/>
            <person name="Zhang Z."/>
            <person name="Bennetzen J.L."/>
            <person name="Zhao S."/>
            <person name="Wan X."/>
        </authorList>
    </citation>
    <scope>NUCLEOTIDE SEQUENCE [LARGE SCALE GENOMIC DNA]</scope>
    <source>
        <strain evidence="3">cv. Shuchazao</strain>
        <tissue evidence="2">Leaf</tissue>
    </source>
</reference>
<evidence type="ECO:0008006" key="4">
    <source>
        <dbReference type="Google" id="ProtNLM"/>
    </source>
</evidence>
<feature type="region of interest" description="Disordered" evidence="1">
    <location>
        <begin position="134"/>
        <end position="163"/>
    </location>
</feature>
<dbReference type="GO" id="GO:0009658">
    <property type="term" value="P:chloroplast organization"/>
    <property type="evidence" value="ECO:0007669"/>
    <property type="project" value="InterPro"/>
</dbReference>
<organism evidence="2 3">
    <name type="scientific">Camellia sinensis var. sinensis</name>
    <name type="common">China tea</name>
    <dbReference type="NCBI Taxonomy" id="542762"/>
    <lineage>
        <taxon>Eukaryota</taxon>
        <taxon>Viridiplantae</taxon>
        <taxon>Streptophyta</taxon>
        <taxon>Embryophyta</taxon>
        <taxon>Tracheophyta</taxon>
        <taxon>Spermatophyta</taxon>
        <taxon>Magnoliopsida</taxon>
        <taxon>eudicotyledons</taxon>
        <taxon>Gunneridae</taxon>
        <taxon>Pentapetalae</taxon>
        <taxon>asterids</taxon>
        <taxon>Ericales</taxon>
        <taxon>Theaceae</taxon>
        <taxon>Camellia</taxon>
    </lineage>
</organism>
<evidence type="ECO:0000313" key="3">
    <source>
        <dbReference type="Proteomes" id="UP000306102"/>
    </source>
</evidence>
<dbReference type="GO" id="GO:0009570">
    <property type="term" value="C:chloroplast stroma"/>
    <property type="evidence" value="ECO:0007669"/>
    <property type="project" value="TreeGrafter"/>
</dbReference>
<dbReference type="Proteomes" id="UP000306102">
    <property type="component" value="Unassembled WGS sequence"/>
</dbReference>
<comment type="caution">
    <text evidence="2">The sequence shown here is derived from an EMBL/GenBank/DDBJ whole genome shotgun (WGS) entry which is preliminary data.</text>
</comment>
<dbReference type="PANTHER" id="PTHR34669:SF1">
    <property type="entry name" value="THIOREDOXIN-LIKE FOLD DOMAIN-CONTAINING PROTEIN MRL7L, CHLOROPLASTIC"/>
    <property type="match status" value="1"/>
</dbReference>
<keyword evidence="3" id="KW-1185">Reference proteome</keyword>
<evidence type="ECO:0000313" key="2">
    <source>
        <dbReference type="EMBL" id="THF93914.1"/>
    </source>
</evidence>
<accession>A0A4S4CVF7</accession>
<dbReference type="AlphaFoldDB" id="A0A4S4CVF7"/>
<gene>
    <name evidence="2" type="ORF">TEA_026738</name>
</gene>
<dbReference type="InterPro" id="IPR044701">
    <property type="entry name" value="MRL7/MRL7L"/>
</dbReference>
<dbReference type="GO" id="GO:0006355">
    <property type="term" value="P:regulation of DNA-templated transcription"/>
    <property type="evidence" value="ECO:0007669"/>
    <property type="project" value="InterPro"/>
</dbReference>